<dbReference type="Proteomes" id="UP000243205">
    <property type="component" value="Unassembled WGS sequence"/>
</dbReference>
<dbReference type="GO" id="GO:0007234">
    <property type="term" value="P:osmosensory signaling via phosphorelay pathway"/>
    <property type="evidence" value="ECO:0007669"/>
    <property type="project" value="TreeGrafter"/>
</dbReference>
<gene>
    <name evidence="9" type="ORF">SAMN05661003_1278</name>
</gene>
<feature type="transmembrane region" description="Helical" evidence="6">
    <location>
        <begin position="12"/>
        <end position="33"/>
    </location>
</feature>
<dbReference type="Pfam" id="PF00989">
    <property type="entry name" value="PAS"/>
    <property type="match status" value="1"/>
</dbReference>
<evidence type="ECO:0000256" key="5">
    <source>
        <dbReference type="ARBA" id="ARBA00023136"/>
    </source>
</evidence>
<dbReference type="AlphaFoldDB" id="A0A1G7F484"/>
<keyword evidence="6" id="KW-0812">Transmembrane</keyword>
<dbReference type="SMART" id="SM00304">
    <property type="entry name" value="HAMP"/>
    <property type="match status" value="1"/>
</dbReference>
<evidence type="ECO:0000256" key="4">
    <source>
        <dbReference type="ARBA" id="ARBA00022777"/>
    </source>
</evidence>
<evidence type="ECO:0000259" key="7">
    <source>
        <dbReference type="PROSITE" id="PS50112"/>
    </source>
</evidence>
<dbReference type="InterPro" id="IPR000014">
    <property type="entry name" value="PAS"/>
</dbReference>
<dbReference type="GO" id="GO:0016020">
    <property type="term" value="C:membrane"/>
    <property type="evidence" value="ECO:0007669"/>
    <property type="project" value="UniProtKB-SubCell"/>
</dbReference>
<dbReference type="InterPro" id="IPR050351">
    <property type="entry name" value="BphY/WalK/GraS-like"/>
</dbReference>
<accession>A0A1G7F484</accession>
<keyword evidence="3" id="KW-0808">Transferase</keyword>
<evidence type="ECO:0000256" key="2">
    <source>
        <dbReference type="ARBA" id="ARBA00012438"/>
    </source>
</evidence>
<dbReference type="GO" id="GO:0000156">
    <property type="term" value="F:phosphorelay response regulator activity"/>
    <property type="evidence" value="ECO:0007669"/>
    <property type="project" value="TreeGrafter"/>
</dbReference>
<dbReference type="EC" id="2.7.13.3" evidence="2"/>
<evidence type="ECO:0000256" key="1">
    <source>
        <dbReference type="ARBA" id="ARBA00000085"/>
    </source>
</evidence>
<dbReference type="CDD" id="cd06225">
    <property type="entry name" value="HAMP"/>
    <property type="match status" value="1"/>
</dbReference>
<reference evidence="10" key="1">
    <citation type="submission" date="2016-10" db="EMBL/GenBank/DDBJ databases">
        <authorList>
            <person name="Varghese N."/>
            <person name="Submissions S."/>
        </authorList>
    </citation>
    <scope>NUCLEOTIDE SEQUENCE [LARGE SCALE GENOMIC DNA]</scope>
    <source>
        <strain evidence="10">DSM 8987</strain>
    </source>
</reference>
<dbReference type="OrthoDB" id="9797588at2"/>
<organism evidence="9 10">
    <name type="scientific">Desulfuromonas thiophila</name>
    <dbReference type="NCBI Taxonomy" id="57664"/>
    <lineage>
        <taxon>Bacteria</taxon>
        <taxon>Pseudomonadati</taxon>
        <taxon>Thermodesulfobacteriota</taxon>
        <taxon>Desulfuromonadia</taxon>
        <taxon>Desulfuromonadales</taxon>
        <taxon>Desulfuromonadaceae</taxon>
        <taxon>Desulfuromonas</taxon>
    </lineage>
</organism>
<feature type="transmembrane region" description="Helical" evidence="6">
    <location>
        <begin position="211"/>
        <end position="229"/>
    </location>
</feature>
<keyword evidence="5 6" id="KW-0472">Membrane</keyword>
<dbReference type="PROSITE" id="PS50885">
    <property type="entry name" value="HAMP"/>
    <property type="match status" value="1"/>
</dbReference>
<dbReference type="EMBL" id="FNAQ01000027">
    <property type="protein sequence ID" value="SDE70709.1"/>
    <property type="molecule type" value="Genomic_DNA"/>
</dbReference>
<dbReference type="PROSITE" id="PS50112">
    <property type="entry name" value="PAS"/>
    <property type="match status" value="1"/>
</dbReference>
<dbReference type="SUPFAM" id="SSF158472">
    <property type="entry name" value="HAMP domain-like"/>
    <property type="match status" value="1"/>
</dbReference>
<feature type="domain" description="HAMP" evidence="8">
    <location>
        <begin position="231"/>
        <end position="285"/>
    </location>
</feature>
<comment type="catalytic activity">
    <reaction evidence="1">
        <text>ATP + protein L-histidine = ADP + protein N-phospho-L-histidine.</text>
        <dbReference type="EC" id="2.7.13.3"/>
    </reaction>
</comment>
<keyword evidence="10" id="KW-1185">Reference proteome</keyword>
<evidence type="ECO:0000256" key="3">
    <source>
        <dbReference type="ARBA" id="ARBA00022679"/>
    </source>
</evidence>
<proteinExistence type="predicted"/>
<dbReference type="InterPro" id="IPR035965">
    <property type="entry name" value="PAS-like_dom_sf"/>
</dbReference>
<dbReference type="RefSeq" id="WP_092080786.1">
    <property type="nucleotide sequence ID" value="NZ_FNAQ01000027.1"/>
</dbReference>
<dbReference type="PANTHER" id="PTHR42878">
    <property type="entry name" value="TWO-COMPONENT HISTIDINE KINASE"/>
    <property type="match status" value="1"/>
</dbReference>
<name>A0A1G7F484_9BACT</name>
<keyword evidence="4" id="KW-0418">Kinase</keyword>
<dbReference type="NCBIfam" id="TIGR00229">
    <property type="entry name" value="sensory_box"/>
    <property type="match status" value="1"/>
</dbReference>
<dbReference type="CDD" id="cd00130">
    <property type="entry name" value="PAS"/>
    <property type="match status" value="1"/>
</dbReference>
<evidence type="ECO:0000256" key="6">
    <source>
        <dbReference type="SAM" id="Phobius"/>
    </source>
</evidence>
<dbReference type="InterPro" id="IPR021796">
    <property type="entry name" value="Tll0287-like_dom"/>
</dbReference>
<dbReference type="GO" id="GO:0004673">
    <property type="term" value="F:protein histidine kinase activity"/>
    <property type="evidence" value="ECO:0007669"/>
    <property type="project" value="UniProtKB-EC"/>
</dbReference>
<protein>
    <recommendedName>
        <fullName evidence="2">histidine kinase</fullName>
        <ecNumber evidence="2">2.7.13.3</ecNumber>
    </recommendedName>
</protein>
<dbReference type="Gene3D" id="3.30.450.20">
    <property type="entry name" value="PAS domain"/>
    <property type="match status" value="1"/>
</dbReference>
<evidence type="ECO:0000259" key="8">
    <source>
        <dbReference type="PROSITE" id="PS50885"/>
    </source>
</evidence>
<dbReference type="GO" id="GO:0006355">
    <property type="term" value="P:regulation of DNA-templated transcription"/>
    <property type="evidence" value="ECO:0007669"/>
    <property type="project" value="InterPro"/>
</dbReference>
<sequence length="420" mass="47061">MRWISQLKLRTRLNLILLSALTGLFMLVALLGYRDQQAQVRELALERARGIARQIIETRNYMAAVVGDEPARNPALTPQVVATGVARRLTADSDYVVRQISLRYRNPANLPDAYEHQRLQQMANQPQAEDYRVVSEGGQPVLRYLHRMDAEASCLRCHGDYAAAPDYIQRRFGPQHPSYNYQAGEMIGAISVQVPMAWLEQGIAANLQRDLFYRLIILLVIFFALGTLLRKFVLRPVLLASTAMQRVSRTGDLSTRLDLPAAQDEIGALLAAFNDMMAALQRSDLQLRESEERYRNLIEAAQAGIVTFLADGKIVISNRMAEEFFGISRRELLGRSVFDFLDDRTGLKQKIAQTVEPGGLDDRIETRLDRIRNANGQPLDVEVRLLLASSADRVPLYTLLLTRAGGNCALLADETAPDTP</sequence>
<dbReference type="SUPFAM" id="SSF55785">
    <property type="entry name" value="PYP-like sensor domain (PAS domain)"/>
    <property type="match status" value="1"/>
</dbReference>
<dbReference type="InterPro" id="IPR003660">
    <property type="entry name" value="HAMP_dom"/>
</dbReference>
<dbReference type="Gene3D" id="6.10.340.10">
    <property type="match status" value="1"/>
</dbReference>
<dbReference type="Pfam" id="PF11845">
    <property type="entry name" value="Tll0287-like"/>
    <property type="match status" value="1"/>
</dbReference>
<feature type="domain" description="PAS" evidence="7">
    <location>
        <begin position="290"/>
        <end position="341"/>
    </location>
</feature>
<evidence type="ECO:0000313" key="9">
    <source>
        <dbReference type="EMBL" id="SDE70709.1"/>
    </source>
</evidence>
<dbReference type="Pfam" id="PF00672">
    <property type="entry name" value="HAMP"/>
    <property type="match status" value="1"/>
</dbReference>
<dbReference type="InterPro" id="IPR013767">
    <property type="entry name" value="PAS_fold"/>
</dbReference>
<dbReference type="GO" id="GO:0030295">
    <property type="term" value="F:protein kinase activator activity"/>
    <property type="evidence" value="ECO:0007669"/>
    <property type="project" value="TreeGrafter"/>
</dbReference>
<keyword evidence="6" id="KW-1133">Transmembrane helix</keyword>
<dbReference type="STRING" id="57664.SAMN05661003_1278"/>
<dbReference type="PANTHER" id="PTHR42878:SF15">
    <property type="entry name" value="BACTERIOPHYTOCHROME"/>
    <property type="match status" value="1"/>
</dbReference>
<dbReference type="SMART" id="SM00091">
    <property type="entry name" value="PAS"/>
    <property type="match status" value="1"/>
</dbReference>
<evidence type="ECO:0000313" key="10">
    <source>
        <dbReference type="Proteomes" id="UP000243205"/>
    </source>
</evidence>